<dbReference type="InterPro" id="IPR036875">
    <property type="entry name" value="Znf_CCHC_sf"/>
</dbReference>
<dbReference type="GO" id="GO:0005681">
    <property type="term" value="C:spliceosomal complex"/>
    <property type="evidence" value="ECO:0007669"/>
    <property type="project" value="UniProtKB-KW"/>
</dbReference>
<organism evidence="8 9">
    <name type="scientific">Rubroshorea leprosula</name>
    <dbReference type="NCBI Taxonomy" id="152421"/>
    <lineage>
        <taxon>Eukaryota</taxon>
        <taxon>Viridiplantae</taxon>
        <taxon>Streptophyta</taxon>
        <taxon>Embryophyta</taxon>
        <taxon>Tracheophyta</taxon>
        <taxon>Spermatophyta</taxon>
        <taxon>Magnoliopsida</taxon>
        <taxon>eudicotyledons</taxon>
        <taxon>Gunneridae</taxon>
        <taxon>Pentapetalae</taxon>
        <taxon>rosids</taxon>
        <taxon>malvids</taxon>
        <taxon>Malvales</taxon>
        <taxon>Dipterocarpaceae</taxon>
        <taxon>Rubroshorea</taxon>
    </lineage>
</organism>
<keyword evidence="4" id="KW-0863">Zinc-finger</keyword>
<evidence type="ECO:0000313" key="8">
    <source>
        <dbReference type="EMBL" id="GKV14492.1"/>
    </source>
</evidence>
<feature type="domain" description="RRM" evidence="6">
    <location>
        <begin position="2"/>
        <end position="60"/>
    </location>
</feature>
<reference evidence="8 9" key="1">
    <citation type="journal article" date="2021" name="Commun. Biol.">
        <title>The genome of Shorea leprosula (Dipterocarpaceae) highlights the ecological relevance of drought in aseasonal tropical rainforests.</title>
        <authorList>
            <person name="Ng K.K.S."/>
            <person name="Kobayashi M.J."/>
            <person name="Fawcett J.A."/>
            <person name="Hatakeyama M."/>
            <person name="Paape T."/>
            <person name="Ng C.H."/>
            <person name="Ang C.C."/>
            <person name="Tnah L.H."/>
            <person name="Lee C.T."/>
            <person name="Nishiyama T."/>
            <person name="Sese J."/>
            <person name="O'Brien M.J."/>
            <person name="Copetti D."/>
            <person name="Mohd Noor M.I."/>
            <person name="Ong R.C."/>
            <person name="Putra M."/>
            <person name="Sireger I.Z."/>
            <person name="Indrioko S."/>
            <person name="Kosugi Y."/>
            <person name="Izuno A."/>
            <person name="Isagi Y."/>
            <person name="Lee S.L."/>
            <person name="Shimizu K.K."/>
        </authorList>
    </citation>
    <scope>NUCLEOTIDE SEQUENCE [LARGE SCALE GENOMIC DNA]</scope>
    <source>
        <strain evidence="8">214</strain>
    </source>
</reference>
<keyword evidence="3" id="KW-0508">mRNA splicing</keyword>
<dbReference type="Proteomes" id="UP001054252">
    <property type="component" value="Unassembled WGS sequence"/>
</dbReference>
<name>A0AAV5JSF3_9ROSI</name>
<gene>
    <name evidence="8" type="ORF">SLEP1_g25362</name>
</gene>
<keyword evidence="4" id="KW-0479">Metal-binding</keyword>
<keyword evidence="2" id="KW-0747">Spliceosome</keyword>
<proteinExistence type="predicted"/>
<dbReference type="GO" id="GO:0006397">
    <property type="term" value="P:mRNA processing"/>
    <property type="evidence" value="ECO:0007669"/>
    <property type="project" value="UniProtKB-KW"/>
</dbReference>
<dbReference type="InterPro" id="IPR001878">
    <property type="entry name" value="Znf_CCHC"/>
</dbReference>
<evidence type="ECO:0000256" key="3">
    <source>
        <dbReference type="ARBA" id="ARBA00023187"/>
    </source>
</evidence>
<keyword evidence="9" id="KW-1185">Reference proteome</keyword>
<dbReference type="PANTHER" id="PTHR23147">
    <property type="entry name" value="SERINE/ARGININE RICH SPLICING FACTOR"/>
    <property type="match status" value="1"/>
</dbReference>
<dbReference type="PROSITE" id="PS50158">
    <property type="entry name" value="ZF_CCHC"/>
    <property type="match status" value="1"/>
</dbReference>
<dbReference type="InterPro" id="IPR050907">
    <property type="entry name" value="SRSF"/>
</dbReference>
<dbReference type="GO" id="GO:0003723">
    <property type="term" value="F:RNA binding"/>
    <property type="evidence" value="ECO:0007669"/>
    <property type="project" value="UniProtKB-UniRule"/>
</dbReference>
<dbReference type="AlphaFoldDB" id="A0AAV5JSF3"/>
<keyword evidence="4" id="KW-0862">Zinc</keyword>
<protein>
    <submittedName>
        <fullName evidence="8">Uncharacterized protein</fullName>
    </submittedName>
</protein>
<dbReference type="SMART" id="SM00343">
    <property type="entry name" value="ZnF_C2HC"/>
    <property type="match status" value="1"/>
</dbReference>
<dbReference type="InterPro" id="IPR012677">
    <property type="entry name" value="Nucleotide-bd_a/b_plait_sf"/>
</dbReference>
<dbReference type="PROSITE" id="PS50102">
    <property type="entry name" value="RRM"/>
    <property type="match status" value="1"/>
</dbReference>
<evidence type="ECO:0000259" key="7">
    <source>
        <dbReference type="PROSITE" id="PS50158"/>
    </source>
</evidence>
<sequence length="218" mass="23928">MSRVYVGNLDPEVSERDLEDEFLAFGVLCSVWVARRPAGYAFVEFDYRRDAIDAICELDGPLQIVPSMYGSLDIKLNKLAATIFFSLLLKHVKLSHNSKGGGGHSGCRGGEDLKCYECGEPGHFAQECYLCIGSGGQHRSPNPHCHMSPSYGHGHRIYSPHGRKSPRHRSFSPSCGCSHSRSPPYHCSRHDSTYANAIKRGALDAVLCLLGGSLQFSI</sequence>
<evidence type="ECO:0000256" key="1">
    <source>
        <dbReference type="ARBA" id="ARBA00022664"/>
    </source>
</evidence>
<dbReference type="SUPFAM" id="SSF54928">
    <property type="entry name" value="RNA-binding domain, RBD"/>
    <property type="match status" value="1"/>
</dbReference>
<evidence type="ECO:0000256" key="5">
    <source>
        <dbReference type="PROSITE-ProRule" id="PRU00176"/>
    </source>
</evidence>
<comment type="caution">
    <text evidence="8">The sequence shown here is derived from an EMBL/GenBank/DDBJ whole genome shotgun (WGS) entry which is preliminary data.</text>
</comment>
<dbReference type="Gene3D" id="3.30.70.330">
    <property type="match status" value="1"/>
</dbReference>
<feature type="domain" description="CCHC-type" evidence="7">
    <location>
        <begin position="114"/>
        <end position="128"/>
    </location>
</feature>
<dbReference type="SMART" id="SM00360">
    <property type="entry name" value="RRM"/>
    <property type="match status" value="1"/>
</dbReference>
<dbReference type="SUPFAM" id="SSF57756">
    <property type="entry name" value="Retrovirus zinc finger-like domains"/>
    <property type="match status" value="1"/>
</dbReference>
<dbReference type="GO" id="GO:0008270">
    <property type="term" value="F:zinc ion binding"/>
    <property type="evidence" value="ECO:0007669"/>
    <property type="project" value="UniProtKB-KW"/>
</dbReference>
<dbReference type="Pfam" id="PF00098">
    <property type="entry name" value="zf-CCHC"/>
    <property type="match status" value="1"/>
</dbReference>
<evidence type="ECO:0000256" key="4">
    <source>
        <dbReference type="PROSITE-ProRule" id="PRU00047"/>
    </source>
</evidence>
<evidence type="ECO:0000256" key="2">
    <source>
        <dbReference type="ARBA" id="ARBA00022728"/>
    </source>
</evidence>
<dbReference type="InterPro" id="IPR000504">
    <property type="entry name" value="RRM_dom"/>
</dbReference>
<accession>A0AAV5JSF3</accession>
<keyword evidence="5" id="KW-0694">RNA-binding</keyword>
<dbReference type="GO" id="GO:0008380">
    <property type="term" value="P:RNA splicing"/>
    <property type="evidence" value="ECO:0007669"/>
    <property type="project" value="UniProtKB-KW"/>
</dbReference>
<dbReference type="Pfam" id="PF00076">
    <property type="entry name" value="RRM_1"/>
    <property type="match status" value="1"/>
</dbReference>
<dbReference type="InterPro" id="IPR035979">
    <property type="entry name" value="RBD_domain_sf"/>
</dbReference>
<dbReference type="EMBL" id="BPVZ01000041">
    <property type="protein sequence ID" value="GKV14492.1"/>
    <property type="molecule type" value="Genomic_DNA"/>
</dbReference>
<keyword evidence="1" id="KW-0507">mRNA processing</keyword>
<evidence type="ECO:0000259" key="6">
    <source>
        <dbReference type="PROSITE" id="PS50102"/>
    </source>
</evidence>
<evidence type="ECO:0000313" key="9">
    <source>
        <dbReference type="Proteomes" id="UP001054252"/>
    </source>
</evidence>